<accession>A0ABN9RRQ1</accession>
<feature type="non-terminal residue" evidence="1">
    <location>
        <position position="82"/>
    </location>
</feature>
<evidence type="ECO:0000313" key="1">
    <source>
        <dbReference type="EMBL" id="CAK0820934.1"/>
    </source>
</evidence>
<protein>
    <submittedName>
        <fullName evidence="1">Uncharacterized protein</fullName>
    </submittedName>
</protein>
<proteinExistence type="predicted"/>
<gene>
    <name evidence="1" type="ORF">PCOR1329_LOCUS22410</name>
</gene>
<feature type="non-terminal residue" evidence="1">
    <location>
        <position position="1"/>
    </location>
</feature>
<keyword evidence="2" id="KW-1185">Reference proteome</keyword>
<name>A0ABN9RRQ1_9DINO</name>
<dbReference type="Proteomes" id="UP001189429">
    <property type="component" value="Unassembled WGS sequence"/>
</dbReference>
<dbReference type="EMBL" id="CAUYUJ010007487">
    <property type="protein sequence ID" value="CAK0820934.1"/>
    <property type="molecule type" value="Genomic_DNA"/>
</dbReference>
<sequence>DLGEAGDDQAAVPWGDIDEGARDLIGRAPECHCTAGADIPDWAQIFRSGGSNKGWGDGEAFTAGDRESELYREWPERGVPSQ</sequence>
<evidence type="ECO:0000313" key="2">
    <source>
        <dbReference type="Proteomes" id="UP001189429"/>
    </source>
</evidence>
<comment type="caution">
    <text evidence="1">The sequence shown here is derived from an EMBL/GenBank/DDBJ whole genome shotgun (WGS) entry which is preliminary data.</text>
</comment>
<organism evidence="1 2">
    <name type="scientific">Prorocentrum cordatum</name>
    <dbReference type="NCBI Taxonomy" id="2364126"/>
    <lineage>
        <taxon>Eukaryota</taxon>
        <taxon>Sar</taxon>
        <taxon>Alveolata</taxon>
        <taxon>Dinophyceae</taxon>
        <taxon>Prorocentrales</taxon>
        <taxon>Prorocentraceae</taxon>
        <taxon>Prorocentrum</taxon>
    </lineage>
</organism>
<reference evidence="1" key="1">
    <citation type="submission" date="2023-10" db="EMBL/GenBank/DDBJ databases">
        <authorList>
            <person name="Chen Y."/>
            <person name="Shah S."/>
            <person name="Dougan E. K."/>
            <person name="Thang M."/>
            <person name="Chan C."/>
        </authorList>
    </citation>
    <scope>NUCLEOTIDE SEQUENCE [LARGE SCALE GENOMIC DNA]</scope>
</reference>